<dbReference type="GO" id="GO:0016491">
    <property type="term" value="F:oxidoreductase activity"/>
    <property type="evidence" value="ECO:0007669"/>
    <property type="project" value="UniProtKB-KW"/>
</dbReference>
<evidence type="ECO:0000256" key="8">
    <source>
        <dbReference type="ARBA" id="ARBA00023014"/>
    </source>
</evidence>
<keyword evidence="3" id="KW-0001">2Fe-2S</keyword>
<keyword evidence="4" id="KW-0479">Metal-binding</keyword>
<keyword evidence="7" id="KW-0408">Iron</keyword>
<evidence type="ECO:0000256" key="1">
    <source>
        <dbReference type="ARBA" id="ARBA00001974"/>
    </source>
</evidence>
<dbReference type="InterPro" id="IPR001709">
    <property type="entry name" value="Flavoprot_Pyr_Nucl_cyt_Rdtase"/>
</dbReference>
<sequence>MAKLKFHDLTISAVRSDTASSVELSFDIPAALANDFVFEPGQYLTLRAMVDGQDLRRSYSICSPLGAPRLSVGIKRIEGGAFSSFALGLKPGDVVQVMPPQGRFTAPIGGRHNYLLLAAGSGVTPIKSIAQSVLEGEADSTVTLCYANRNTESIMFRQAFDDLKDRYLTRFLMTHVMDEEAQDVALFNGRMDAEKLSTMATRGLISPMDYDAIYICGPQPMITAASEALTVLGVPPERIKFELFTPSSPLPIASAAQKPAPARGARVEVVLDGARRGFAMAADDMLLDAASQSGLELPYSCANGMCATCRCKLSQGEGEMAQNFSLEPWEIEQGYVLACQFKPRSELVVLDFDAV</sequence>
<feature type="domain" description="FAD-binding FR-type" evidence="11">
    <location>
        <begin position="4"/>
        <end position="107"/>
    </location>
</feature>
<proteinExistence type="predicted"/>
<dbReference type="InterPro" id="IPR017938">
    <property type="entry name" value="Riboflavin_synthase-like_b-brl"/>
</dbReference>
<feature type="domain" description="2Fe-2S ferredoxin-type" evidence="10">
    <location>
        <begin position="265"/>
        <end position="355"/>
    </location>
</feature>
<protein>
    <submittedName>
        <fullName evidence="12">Phenylacetic acid degradation NADH oxidoreductase PaaE</fullName>
        <ecNumber evidence="12">1.14.13.-</ecNumber>
    </submittedName>
</protein>
<dbReference type="CDD" id="cd06214">
    <property type="entry name" value="PA_degradation_oxidoreductase_like"/>
    <property type="match status" value="1"/>
</dbReference>
<dbReference type="SUPFAM" id="SSF52343">
    <property type="entry name" value="Ferredoxin reductase-like, C-terminal NADP-linked domain"/>
    <property type="match status" value="1"/>
</dbReference>
<dbReference type="PANTHER" id="PTHR47354">
    <property type="entry name" value="NADH OXIDOREDUCTASE HCR"/>
    <property type="match status" value="1"/>
</dbReference>
<dbReference type="GO" id="GO:0050660">
    <property type="term" value="F:flavin adenine dinucleotide binding"/>
    <property type="evidence" value="ECO:0007669"/>
    <property type="project" value="TreeGrafter"/>
</dbReference>
<dbReference type="GO" id="GO:0046872">
    <property type="term" value="F:metal ion binding"/>
    <property type="evidence" value="ECO:0007669"/>
    <property type="project" value="UniProtKB-KW"/>
</dbReference>
<keyword evidence="5" id="KW-0274">FAD</keyword>
<dbReference type="InterPro" id="IPR001433">
    <property type="entry name" value="OxRdtase_FAD/NAD-bd"/>
</dbReference>
<dbReference type="Pfam" id="PF00111">
    <property type="entry name" value="Fer2"/>
    <property type="match status" value="1"/>
</dbReference>
<dbReference type="InterPro" id="IPR001041">
    <property type="entry name" value="2Fe-2S_ferredoxin-type"/>
</dbReference>
<keyword evidence="13" id="KW-1185">Reference proteome</keyword>
<keyword evidence="8" id="KW-0411">Iron-sulfur</keyword>
<evidence type="ECO:0000256" key="2">
    <source>
        <dbReference type="ARBA" id="ARBA00022630"/>
    </source>
</evidence>
<dbReference type="Pfam" id="PF00175">
    <property type="entry name" value="NAD_binding_1"/>
    <property type="match status" value="1"/>
</dbReference>
<evidence type="ECO:0000256" key="4">
    <source>
        <dbReference type="ARBA" id="ARBA00022723"/>
    </source>
</evidence>
<accession>A0AAN0RK20</accession>
<keyword evidence="6 12" id="KW-0560">Oxidoreductase</keyword>
<evidence type="ECO:0000313" key="12">
    <source>
        <dbReference type="EMBL" id="AII87572.1"/>
    </source>
</evidence>
<dbReference type="AlphaFoldDB" id="A0AAN0RK20"/>
<comment type="cofactor">
    <cofactor evidence="9">
        <name>[2Fe-2S] cluster</name>
        <dbReference type="ChEBI" id="CHEBI:190135"/>
    </cofactor>
</comment>
<dbReference type="PRINTS" id="PR00406">
    <property type="entry name" value="CYTB5RDTASE"/>
</dbReference>
<dbReference type="Gene3D" id="2.40.30.10">
    <property type="entry name" value="Translation factors"/>
    <property type="match status" value="1"/>
</dbReference>
<dbReference type="Proteomes" id="UP000028680">
    <property type="component" value="Chromosome"/>
</dbReference>
<evidence type="ECO:0000259" key="11">
    <source>
        <dbReference type="PROSITE" id="PS51384"/>
    </source>
</evidence>
<evidence type="ECO:0000256" key="7">
    <source>
        <dbReference type="ARBA" id="ARBA00023004"/>
    </source>
</evidence>
<evidence type="ECO:0000256" key="6">
    <source>
        <dbReference type="ARBA" id="ARBA00023002"/>
    </source>
</evidence>
<dbReference type="InterPro" id="IPR006058">
    <property type="entry name" value="2Fe2S_fd_BS"/>
</dbReference>
<dbReference type="InterPro" id="IPR012675">
    <property type="entry name" value="Beta-grasp_dom_sf"/>
</dbReference>
<dbReference type="InterPro" id="IPR050415">
    <property type="entry name" value="MRET"/>
</dbReference>
<dbReference type="PROSITE" id="PS00197">
    <property type="entry name" value="2FE2S_FER_1"/>
    <property type="match status" value="1"/>
</dbReference>
<dbReference type="PANTHER" id="PTHR47354:SF8">
    <property type="entry name" value="1,2-PHENYLACETYL-COA EPOXIDASE, SUBUNIT E"/>
    <property type="match status" value="1"/>
</dbReference>
<dbReference type="PRINTS" id="PR00371">
    <property type="entry name" value="FPNCR"/>
</dbReference>
<keyword evidence="2" id="KW-0285">Flavoprotein</keyword>
<dbReference type="PROSITE" id="PS51085">
    <property type="entry name" value="2FE2S_FER_2"/>
    <property type="match status" value="1"/>
</dbReference>
<dbReference type="SUPFAM" id="SSF63380">
    <property type="entry name" value="Riboflavin synthase domain-like"/>
    <property type="match status" value="1"/>
</dbReference>
<dbReference type="EC" id="1.14.13.-" evidence="12"/>
<reference evidence="12 13" key="1">
    <citation type="journal article" date="2014" name="ISME J.">
        <title>Adaptation of an abundant Roseobacter RCA organism to pelagic systems revealed by genomic and transcriptomic analyses.</title>
        <authorList>
            <person name="Voget S."/>
            <person name="Wemheuer B."/>
            <person name="Brinkhoff T."/>
            <person name="Vollmers J."/>
            <person name="Dietrich S."/>
            <person name="Giebel H.A."/>
            <person name="Beardsley C."/>
            <person name="Sardemann C."/>
            <person name="Bakenhus I."/>
            <person name="Billerbeck S."/>
            <person name="Daniel R."/>
            <person name="Simon M."/>
        </authorList>
    </citation>
    <scope>NUCLEOTIDE SEQUENCE [LARGE SCALE GENOMIC DNA]</scope>
    <source>
        <strain evidence="12 13">RCA23</strain>
    </source>
</reference>
<dbReference type="Pfam" id="PF00970">
    <property type="entry name" value="FAD_binding_6"/>
    <property type="match status" value="1"/>
</dbReference>
<gene>
    <name evidence="12" type="primary">paaE</name>
    <name evidence="12" type="ORF">RCA23_c20410</name>
</gene>
<dbReference type="GO" id="GO:0051537">
    <property type="term" value="F:2 iron, 2 sulfur cluster binding"/>
    <property type="evidence" value="ECO:0007669"/>
    <property type="project" value="UniProtKB-KW"/>
</dbReference>
<organism evidence="12 13">
    <name type="scientific">Planktomarina temperata RCA23</name>
    <dbReference type="NCBI Taxonomy" id="666509"/>
    <lineage>
        <taxon>Bacteria</taxon>
        <taxon>Pseudomonadati</taxon>
        <taxon>Pseudomonadota</taxon>
        <taxon>Alphaproteobacteria</taxon>
        <taxon>Rhodobacterales</taxon>
        <taxon>Paracoccaceae</taxon>
        <taxon>Planktomarina</taxon>
    </lineage>
</organism>
<dbReference type="Gene3D" id="3.40.50.80">
    <property type="entry name" value="Nucleotide-binding domain of ferredoxin-NADP reductase (FNR) module"/>
    <property type="match status" value="1"/>
</dbReference>
<comment type="cofactor">
    <cofactor evidence="1">
        <name>FAD</name>
        <dbReference type="ChEBI" id="CHEBI:57692"/>
    </cofactor>
</comment>
<name>A0AAN0RK20_9RHOB</name>
<dbReference type="Gene3D" id="3.10.20.30">
    <property type="match status" value="1"/>
</dbReference>
<dbReference type="InterPro" id="IPR008333">
    <property type="entry name" value="Cbr1-like_FAD-bd_dom"/>
</dbReference>
<dbReference type="KEGG" id="ptp:RCA23_c20410"/>
<dbReference type="SUPFAM" id="SSF54292">
    <property type="entry name" value="2Fe-2S ferredoxin-like"/>
    <property type="match status" value="1"/>
</dbReference>
<dbReference type="InterPro" id="IPR039261">
    <property type="entry name" value="FNR_nucleotide-bd"/>
</dbReference>
<dbReference type="PROSITE" id="PS51384">
    <property type="entry name" value="FAD_FR"/>
    <property type="match status" value="1"/>
</dbReference>
<dbReference type="InterPro" id="IPR017927">
    <property type="entry name" value="FAD-bd_FR_type"/>
</dbReference>
<dbReference type="InterPro" id="IPR036010">
    <property type="entry name" value="2Fe-2S_ferredoxin-like_sf"/>
</dbReference>
<evidence type="ECO:0000256" key="9">
    <source>
        <dbReference type="ARBA" id="ARBA00034078"/>
    </source>
</evidence>
<dbReference type="EMBL" id="CP003984">
    <property type="protein sequence ID" value="AII87572.1"/>
    <property type="molecule type" value="Genomic_DNA"/>
</dbReference>
<dbReference type="CDD" id="cd00207">
    <property type="entry name" value="fer2"/>
    <property type="match status" value="1"/>
</dbReference>
<evidence type="ECO:0000256" key="5">
    <source>
        <dbReference type="ARBA" id="ARBA00022827"/>
    </source>
</evidence>
<evidence type="ECO:0000313" key="13">
    <source>
        <dbReference type="Proteomes" id="UP000028680"/>
    </source>
</evidence>
<dbReference type="RefSeq" id="WP_044050263.1">
    <property type="nucleotide sequence ID" value="NZ_CP003984.1"/>
</dbReference>
<evidence type="ECO:0000256" key="3">
    <source>
        <dbReference type="ARBA" id="ARBA00022714"/>
    </source>
</evidence>
<evidence type="ECO:0000259" key="10">
    <source>
        <dbReference type="PROSITE" id="PS51085"/>
    </source>
</evidence>